<evidence type="ECO:0000256" key="2">
    <source>
        <dbReference type="ARBA" id="ARBA00008857"/>
    </source>
</evidence>
<evidence type="ECO:0000256" key="1">
    <source>
        <dbReference type="ARBA" id="ARBA00003283"/>
    </source>
</evidence>
<dbReference type="KEGG" id="css:Cst_c03850"/>
<evidence type="ECO:0000259" key="10">
    <source>
        <dbReference type="PROSITE" id="PS51900"/>
    </source>
</evidence>
<protein>
    <submittedName>
        <fullName evidence="11">Tyrosine recombinase XerC-like protein</fullName>
    </submittedName>
</protein>
<keyword evidence="4 6" id="KW-0238">DNA-binding</keyword>
<dbReference type="Pfam" id="PF00589">
    <property type="entry name" value="Phage_integrase"/>
    <property type="match status" value="1"/>
</dbReference>
<dbReference type="InterPro" id="IPR044068">
    <property type="entry name" value="CB"/>
</dbReference>
<evidence type="ECO:0000256" key="3">
    <source>
        <dbReference type="ARBA" id="ARBA00022908"/>
    </source>
</evidence>
<dbReference type="InterPro" id="IPR010998">
    <property type="entry name" value="Integrase_recombinase_N"/>
</dbReference>
<keyword evidence="5" id="KW-0233">DNA recombination</keyword>
<dbReference type="PANTHER" id="PTHR30349:SF64">
    <property type="entry name" value="PROPHAGE INTEGRASE INTD-RELATED"/>
    <property type="match status" value="1"/>
</dbReference>
<dbReference type="PATRIC" id="fig|1121335.3.peg.376"/>
<dbReference type="InterPro" id="IPR013762">
    <property type="entry name" value="Integrase-like_cat_sf"/>
</dbReference>
<accession>L7VKY2</accession>
<dbReference type="SUPFAM" id="SSF56349">
    <property type="entry name" value="DNA breaking-rejoining enzymes"/>
    <property type="match status" value="1"/>
</dbReference>
<evidence type="ECO:0000313" key="11">
    <source>
        <dbReference type="EMBL" id="AGC67407.1"/>
    </source>
</evidence>
<dbReference type="eggNOG" id="COG0582">
    <property type="taxonomic scope" value="Bacteria"/>
</dbReference>
<evidence type="ECO:0000256" key="8">
    <source>
        <dbReference type="SAM" id="MobiDB-lite"/>
    </source>
</evidence>
<feature type="domain" description="Tyr recombinase" evidence="9">
    <location>
        <begin position="186"/>
        <end position="375"/>
    </location>
</feature>
<feature type="coiled-coil region" evidence="7">
    <location>
        <begin position="150"/>
        <end position="203"/>
    </location>
</feature>
<dbReference type="GO" id="GO:0006310">
    <property type="term" value="P:DNA recombination"/>
    <property type="evidence" value="ECO:0007669"/>
    <property type="project" value="UniProtKB-KW"/>
</dbReference>
<feature type="domain" description="Core-binding (CB)" evidence="10">
    <location>
        <begin position="75"/>
        <end position="158"/>
    </location>
</feature>
<dbReference type="GO" id="GO:0015074">
    <property type="term" value="P:DNA integration"/>
    <property type="evidence" value="ECO:0007669"/>
    <property type="project" value="InterPro"/>
</dbReference>
<dbReference type="Proteomes" id="UP000011220">
    <property type="component" value="Chromosome"/>
</dbReference>
<evidence type="ECO:0000256" key="5">
    <source>
        <dbReference type="ARBA" id="ARBA00023172"/>
    </source>
</evidence>
<dbReference type="PROSITE" id="PS51900">
    <property type="entry name" value="CB"/>
    <property type="match status" value="1"/>
</dbReference>
<dbReference type="GO" id="GO:0003677">
    <property type="term" value="F:DNA binding"/>
    <property type="evidence" value="ECO:0007669"/>
    <property type="project" value="UniProtKB-UniRule"/>
</dbReference>
<proteinExistence type="inferred from homology"/>
<dbReference type="Gene3D" id="1.10.443.10">
    <property type="entry name" value="Intergrase catalytic core"/>
    <property type="match status" value="1"/>
</dbReference>
<evidence type="ECO:0000313" key="12">
    <source>
        <dbReference type="Proteomes" id="UP000011220"/>
    </source>
</evidence>
<dbReference type="InterPro" id="IPR011010">
    <property type="entry name" value="DNA_brk_join_enz"/>
</dbReference>
<dbReference type="InterPro" id="IPR002104">
    <property type="entry name" value="Integrase_catalytic"/>
</dbReference>
<sequence length="405" mass="46816">MAEKTKKARRGRNEGSIRWVESKKLWEARFPVGIREDGKTKYKSIYGKNKTKLLAQMRDALAALGKGEYVDASSKPLITWCKEWFELYKKPDLRINTREKYLTSITRLQRYDIANIPLKNLNQEIIQTFYNRLAEDGFSEETIKATHSLINGALEKAEELKMVIKNEARKCKIPKDDMLGDEAEEKNAKALTEEEEKAFLEQVGKRSKYYMYAVFMLNTGLRPGEALALTRKDINIKNKTVKVTKTYIEKIKKVQNAPKTKSSFRTVPIPDNVLNLLIEYMLKQPNKEPNAPLFQTNSGKRPTMSYLRKRFKFAGEKAGVPWVNLHTMRHTYASKLFKKKIDIKIISQLLGHKDVSTTYDIYIHFIDNVVEESVKVLNEGLPEKLPEKNQKPKDNITPLKKVSTH</sequence>
<feature type="region of interest" description="Disordered" evidence="8">
    <location>
        <begin position="384"/>
        <end position="405"/>
    </location>
</feature>
<dbReference type="InterPro" id="IPR050090">
    <property type="entry name" value="Tyrosine_recombinase_XerCD"/>
</dbReference>
<evidence type="ECO:0000256" key="4">
    <source>
        <dbReference type="ARBA" id="ARBA00023125"/>
    </source>
</evidence>
<gene>
    <name evidence="11" type="ordered locus">Cst_c03850</name>
</gene>
<evidence type="ECO:0000259" key="9">
    <source>
        <dbReference type="PROSITE" id="PS51898"/>
    </source>
</evidence>
<evidence type="ECO:0000256" key="7">
    <source>
        <dbReference type="SAM" id="Coils"/>
    </source>
</evidence>
<feature type="compositionally biased region" description="Basic and acidic residues" evidence="8">
    <location>
        <begin position="384"/>
        <end position="394"/>
    </location>
</feature>
<dbReference type="CDD" id="cd01189">
    <property type="entry name" value="INT_ICEBs1_C_like"/>
    <property type="match status" value="1"/>
</dbReference>
<evidence type="ECO:0000256" key="6">
    <source>
        <dbReference type="PROSITE-ProRule" id="PRU01248"/>
    </source>
</evidence>
<name>L7VKY2_THES1</name>
<comment type="similarity">
    <text evidence="2">Belongs to the 'phage' integrase family.</text>
</comment>
<dbReference type="RefSeq" id="WP_015358104.1">
    <property type="nucleotide sequence ID" value="NC_020134.1"/>
</dbReference>
<comment type="function">
    <text evidence="1">Site-specific tyrosine recombinase, which acts by catalyzing the cutting and rejoining of the recombining DNA molecules.</text>
</comment>
<dbReference type="Pfam" id="PF14659">
    <property type="entry name" value="Phage_int_SAM_3"/>
    <property type="match status" value="1"/>
</dbReference>
<dbReference type="KEGG" id="csd:Clst_0367"/>
<dbReference type="STRING" id="1121335.Cst_c03850"/>
<dbReference type="EMBL" id="CP004044">
    <property type="protein sequence ID" value="AGC67407.1"/>
    <property type="molecule type" value="Genomic_DNA"/>
</dbReference>
<keyword evidence="7" id="KW-0175">Coiled coil</keyword>
<keyword evidence="3" id="KW-0229">DNA integration</keyword>
<dbReference type="Gene3D" id="1.10.150.130">
    <property type="match status" value="1"/>
</dbReference>
<keyword evidence="12" id="KW-1185">Reference proteome</keyword>
<dbReference type="AlphaFoldDB" id="L7VKY2"/>
<dbReference type="PANTHER" id="PTHR30349">
    <property type="entry name" value="PHAGE INTEGRASE-RELATED"/>
    <property type="match status" value="1"/>
</dbReference>
<reference evidence="11 12" key="1">
    <citation type="journal article" date="2013" name="Genome Announc.">
        <title>Complete genome sequence of Clostridium stercorarium subsp. stercorarium strain DSM 8532, a thermophilic degrader of plant cell wall fibers.</title>
        <authorList>
            <person name="Poehlein A."/>
            <person name="Zverlov V.V."/>
            <person name="Daniel R."/>
            <person name="Schwarz W.H."/>
            <person name="Liebl W."/>
        </authorList>
    </citation>
    <scope>NUCLEOTIDE SEQUENCE [LARGE SCALE GENOMIC DNA]</scope>
    <source>
        <strain evidence="12">ATCC 35414 / DSM 8532 / NCIMB 11754</strain>
    </source>
</reference>
<dbReference type="PROSITE" id="PS51898">
    <property type="entry name" value="TYR_RECOMBINASE"/>
    <property type="match status" value="1"/>
</dbReference>
<dbReference type="InterPro" id="IPR004107">
    <property type="entry name" value="Integrase_SAM-like_N"/>
</dbReference>
<organism evidence="11 12">
    <name type="scientific">Thermoclostridium stercorarium (strain ATCC 35414 / DSM 8532 / NCIMB 11754)</name>
    <name type="common">Clostridium stercorarium</name>
    <dbReference type="NCBI Taxonomy" id="1121335"/>
    <lineage>
        <taxon>Bacteria</taxon>
        <taxon>Bacillati</taxon>
        <taxon>Bacillota</taxon>
        <taxon>Clostridia</taxon>
        <taxon>Eubacteriales</taxon>
        <taxon>Oscillospiraceae</taxon>
        <taxon>Thermoclostridium</taxon>
    </lineage>
</organism>